<dbReference type="OrthoDB" id="8659436at2"/>
<dbReference type="Gene3D" id="1.10.10.10">
    <property type="entry name" value="Winged helix-like DNA-binding domain superfamily/Winged helix DNA-binding domain"/>
    <property type="match status" value="1"/>
</dbReference>
<gene>
    <name evidence="1" type="ORF">SMCB_0561</name>
</gene>
<dbReference type="InterPro" id="IPR036388">
    <property type="entry name" value="WH-like_DNA-bd_sf"/>
</dbReference>
<dbReference type="EMBL" id="AP014569">
    <property type="protein sequence ID" value="BAO82789.1"/>
    <property type="molecule type" value="Genomic_DNA"/>
</dbReference>
<dbReference type="AlphaFoldDB" id="A0A060NV70"/>
<dbReference type="SUPFAM" id="SSF46785">
    <property type="entry name" value="Winged helix' DNA-binding domain"/>
    <property type="match status" value="1"/>
</dbReference>
<accession>A0A060NV70</accession>
<sequence>MTMTMPQTAAPSSSPLTPELLERLHRAGLRVTPATRAVLGLFAADPCAARCHFEVLAQLQARGLLINRVTLYRLLDRLAACGVLLRHADAHERRWRFTWAGNGAAALAQPRFECDACHCLLPLPAAALEAQQLAQSWSERMTALGHQPQRLDFTLHGTCADCLQPHARP</sequence>
<proteinExistence type="predicted"/>
<evidence type="ECO:0000313" key="2">
    <source>
        <dbReference type="Proteomes" id="UP000066014"/>
    </source>
</evidence>
<dbReference type="RefSeq" id="WP_052468384.1">
    <property type="nucleotide sequence ID" value="NZ_AP014569.1"/>
</dbReference>
<protein>
    <submittedName>
        <fullName evidence="1">Fe2+/Zn2+ uptake regulation protein</fullName>
    </submittedName>
</protein>
<dbReference type="HOGENOM" id="CLU_096072_6_0_4"/>
<reference evidence="1 2" key="1">
    <citation type="journal article" date="2014" name="Nat. Commun.">
        <title>Physiological and genomic features of highly alkaliphilic hydrogen-utilizing Betaproteobacteria from a continental serpentinizing site.</title>
        <authorList>
            <person name="Suzuki S."/>
            <person name="Kuenen J.G."/>
            <person name="Schipper K."/>
            <person name="van der Velde S."/>
            <person name="Ishii S."/>
            <person name="Wu A."/>
            <person name="Sorokin D.Y."/>
            <person name="Tenney A."/>
            <person name="Meng X.Y."/>
            <person name="Morrill P.L."/>
            <person name="Kamagata Y."/>
            <person name="Muyzer G."/>
            <person name="Nealson K.H."/>
        </authorList>
    </citation>
    <scope>NUCLEOTIDE SEQUENCE [LARGE SCALE GENOMIC DNA]</scope>
    <source>
        <strain evidence="1 2">B1</strain>
    </source>
</reference>
<organism evidence="1 2">
    <name type="scientific">Serpentinimonas maccroryi</name>
    <dbReference type="NCBI Taxonomy" id="1458426"/>
    <lineage>
        <taxon>Bacteria</taxon>
        <taxon>Pseudomonadati</taxon>
        <taxon>Pseudomonadota</taxon>
        <taxon>Betaproteobacteria</taxon>
        <taxon>Burkholderiales</taxon>
        <taxon>Comamonadaceae</taxon>
        <taxon>Serpentinimonas</taxon>
    </lineage>
</organism>
<dbReference type="KEGG" id="cbab:SMCB_0561"/>
<evidence type="ECO:0000313" key="1">
    <source>
        <dbReference type="EMBL" id="BAO82789.1"/>
    </source>
</evidence>
<dbReference type="Proteomes" id="UP000066014">
    <property type="component" value="Chromosome"/>
</dbReference>
<dbReference type="STRING" id="1458426.SMCB_0561"/>
<name>A0A060NV70_9BURK</name>
<dbReference type="InterPro" id="IPR036390">
    <property type="entry name" value="WH_DNA-bd_sf"/>
</dbReference>
<keyword evidence="2" id="KW-1185">Reference proteome</keyword>